<comment type="subunit">
    <text evidence="1">Component of the 7-subunit TFIIH core complex.</text>
</comment>
<protein>
    <recommendedName>
        <fullName evidence="1">General transcription and DNA repair factor IIH subunit TFB5</fullName>
    </recommendedName>
</protein>
<dbReference type="Pfam" id="PF06331">
    <property type="entry name" value="Tfb5"/>
    <property type="match status" value="1"/>
</dbReference>
<comment type="similarity">
    <text evidence="1">Belongs to the TFB5 family.</text>
</comment>
<dbReference type="SUPFAM" id="SSF142897">
    <property type="entry name" value="TFB5-like"/>
    <property type="match status" value="1"/>
</dbReference>
<organism evidence="2 3">
    <name type="scientific">Pneumocystis wakefieldiae</name>
    <dbReference type="NCBI Taxonomy" id="38082"/>
    <lineage>
        <taxon>Eukaryota</taxon>
        <taxon>Fungi</taxon>
        <taxon>Dikarya</taxon>
        <taxon>Ascomycota</taxon>
        <taxon>Taphrinomycotina</taxon>
        <taxon>Pneumocystomycetes</taxon>
        <taxon>Pneumocystaceae</taxon>
        <taxon>Pneumocystis</taxon>
    </lineage>
</organism>
<gene>
    <name evidence="2" type="ORF">MERGE_001450</name>
</gene>
<reference evidence="2" key="1">
    <citation type="submission" date="2020-06" db="EMBL/GenBank/DDBJ databases">
        <title>Genomes of multiple members of Pneumocystis genus reveal paths to human pathogen Pneumocystis jirovecii.</title>
        <authorList>
            <person name="Cisse O.H."/>
            <person name="Ma L."/>
            <person name="Dekker J."/>
            <person name="Khil P."/>
            <person name="Jo J."/>
            <person name="Brenchley J."/>
            <person name="Blair R."/>
            <person name="Pahar B."/>
            <person name="Chabe M."/>
            <person name="Van Rompay K.A."/>
            <person name="Keesler R."/>
            <person name="Sukura A."/>
            <person name="Hirsch V."/>
            <person name="Kutty G."/>
            <person name="Liu Y."/>
            <person name="Peng L."/>
            <person name="Chen J."/>
            <person name="Song J."/>
            <person name="Weissenbacher-Lang C."/>
            <person name="Xu J."/>
            <person name="Upham N.S."/>
            <person name="Stajich J.E."/>
            <person name="Cuomo C.A."/>
            <person name="Cushion M.T."/>
            <person name="Kovacs J.A."/>
        </authorList>
    </citation>
    <scope>NUCLEOTIDE SEQUENCE</scope>
    <source>
        <strain evidence="2">2A</strain>
    </source>
</reference>
<keyword evidence="1" id="KW-0234">DNA repair</keyword>
<dbReference type="GO" id="GO:0006367">
    <property type="term" value="P:transcription initiation at RNA polymerase II promoter"/>
    <property type="evidence" value="ECO:0007669"/>
    <property type="project" value="UniProtKB-UniRule"/>
</dbReference>
<dbReference type="GO" id="GO:0006289">
    <property type="term" value="P:nucleotide-excision repair"/>
    <property type="evidence" value="ECO:0007669"/>
    <property type="project" value="InterPro"/>
</dbReference>
<keyword evidence="1" id="KW-0227">DNA damage</keyword>
<name>A0A899G2S6_9ASCO</name>
<dbReference type="Gene3D" id="3.30.70.1220">
    <property type="entry name" value="TFB5-like"/>
    <property type="match status" value="1"/>
</dbReference>
<dbReference type="InterPro" id="IPR035935">
    <property type="entry name" value="TFB5-like_sf"/>
</dbReference>
<comment type="subcellular location">
    <subcellularLocation>
        <location evidence="1">Nucleus</location>
    </subcellularLocation>
</comment>
<keyword evidence="1" id="KW-0539">Nucleus</keyword>
<dbReference type="OrthoDB" id="354at2759"/>
<keyword evidence="1" id="KW-0805">Transcription regulation</keyword>
<dbReference type="GO" id="GO:0000439">
    <property type="term" value="C:transcription factor TFIIH core complex"/>
    <property type="evidence" value="ECO:0007669"/>
    <property type="project" value="UniProtKB-UniRule"/>
</dbReference>
<evidence type="ECO:0000313" key="3">
    <source>
        <dbReference type="Proteomes" id="UP000663699"/>
    </source>
</evidence>
<dbReference type="Proteomes" id="UP000663699">
    <property type="component" value="Chromosome 16"/>
</dbReference>
<dbReference type="EMBL" id="CP054547">
    <property type="protein sequence ID" value="QSL67063.1"/>
    <property type="molecule type" value="Genomic_DNA"/>
</dbReference>
<evidence type="ECO:0000256" key="1">
    <source>
        <dbReference type="RuleBase" id="RU368032"/>
    </source>
</evidence>
<sequence length="68" mass="7951">MPRATKGVLIECDPTVKQIILNLDNQTHDIVLEVSKKNFEHFLRKNRIRLELDRVLEENSFNSLPSFS</sequence>
<keyword evidence="3" id="KW-1185">Reference proteome</keyword>
<accession>A0A899G2S6</accession>
<dbReference type="InterPro" id="IPR009400">
    <property type="entry name" value="TFIIH_TTDA/Tfb5"/>
</dbReference>
<evidence type="ECO:0000313" key="2">
    <source>
        <dbReference type="EMBL" id="QSL67063.1"/>
    </source>
</evidence>
<dbReference type="SMART" id="SM01395">
    <property type="entry name" value="Tbf5"/>
    <property type="match status" value="1"/>
</dbReference>
<keyword evidence="1" id="KW-0804">Transcription</keyword>
<comment type="function">
    <text evidence="1">In NER, TFIIH acts by opening DNA around the lesion to allow the excision of the damaged oligonucleotide and its replacement by a new DNA fragment. In transcription, TFIIH has an essential role in transcription initiation. When the pre-initiation complex (PIC) has been established, TFIIH is required for promoter opening and promoter escape.</text>
</comment>
<proteinExistence type="inferred from homology"/>
<dbReference type="AlphaFoldDB" id="A0A899G2S6"/>